<keyword evidence="1" id="KW-0547">Nucleotide-binding</keyword>
<reference evidence="2 3" key="1">
    <citation type="submission" date="2014-04" db="EMBL/GenBank/DDBJ databases">
        <authorList>
            <consortium name="DOE Joint Genome Institute"/>
            <person name="Kuo A."/>
            <person name="Zuccaro A."/>
            <person name="Kohler A."/>
            <person name="Nagy L.G."/>
            <person name="Floudas D."/>
            <person name="Copeland A."/>
            <person name="Barry K.W."/>
            <person name="Cichocki N."/>
            <person name="Veneault-Fourrey C."/>
            <person name="LaButti K."/>
            <person name="Lindquist E.A."/>
            <person name="Lipzen A."/>
            <person name="Lundell T."/>
            <person name="Morin E."/>
            <person name="Murat C."/>
            <person name="Sun H."/>
            <person name="Tunlid A."/>
            <person name="Henrissat B."/>
            <person name="Grigoriev I.V."/>
            <person name="Hibbett D.S."/>
            <person name="Martin F."/>
            <person name="Nordberg H.P."/>
            <person name="Cantor M.N."/>
            <person name="Hua S.X."/>
        </authorList>
    </citation>
    <scope>NUCLEOTIDE SEQUENCE [LARGE SCALE GENOMIC DNA]</scope>
    <source>
        <strain evidence="2 3">MAFF 305830</strain>
    </source>
</reference>
<sequence>MSTDSQPTITVLYFAAAHTCTKLHSEVITLPIGPNEAGFPLSNLGDLLASRHHQTGLERVLDVSQWSVNLDMINDVDAVILTGGEEVAVIPPVSGG</sequence>
<dbReference type="Gene3D" id="3.10.20.30">
    <property type="match status" value="1"/>
</dbReference>
<dbReference type="PANTHER" id="PTHR33359:SF1">
    <property type="entry name" value="MOLYBDOPTERIN SYNTHASE SULFUR CARRIER SUBUNIT"/>
    <property type="match status" value="1"/>
</dbReference>
<dbReference type="EMBL" id="KN824278">
    <property type="protein sequence ID" value="KIM33213.1"/>
    <property type="molecule type" value="Genomic_DNA"/>
</dbReference>
<accession>A0A0C2X527</accession>
<protein>
    <recommendedName>
        <fullName evidence="4">Molybdopterin synthase sulfur carrier subunit</fullName>
    </recommendedName>
</protein>
<dbReference type="PANTHER" id="PTHR33359">
    <property type="entry name" value="MOLYBDOPTERIN SYNTHASE SULFUR CARRIER SUBUNIT"/>
    <property type="match status" value="1"/>
</dbReference>
<dbReference type="GO" id="GO:0006777">
    <property type="term" value="P:Mo-molybdopterin cofactor biosynthetic process"/>
    <property type="evidence" value="ECO:0007669"/>
    <property type="project" value="InterPro"/>
</dbReference>
<evidence type="ECO:0000313" key="3">
    <source>
        <dbReference type="Proteomes" id="UP000054097"/>
    </source>
</evidence>
<reference evidence="3" key="2">
    <citation type="submission" date="2015-01" db="EMBL/GenBank/DDBJ databases">
        <title>Evolutionary Origins and Diversification of the Mycorrhizal Mutualists.</title>
        <authorList>
            <consortium name="DOE Joint Genome Institute"/>
            <consortium name="Mycorrhizal Genomics Consortium"/>
            <person name="Kohler A."/>
            <person name="Kuo A."/>
            <person name="Nagy L.G."/>
            <person name="Floudas D."/>
            <person name="Copeland A."/>
            <person name="Barry K.W."/>
            <person name="Cichocki N."/>
            <person name="Veneault-Fourrey C."/>
            <person name="LaButti K."/>
            <person name="Lindquist E.A."/>
            <person name="Lipzen A."/>
            <person name="Lundell T."/>
            <person name="Morin E."/>
            <person name="Murat C."/>
            <person name="Riley R."/>
            <person name="Ohm R."/>
            <person name="Sun H."/>
            <person name="Tunlid A."/>
            <person name="Henrissat B."/>
            <person name="Grigoriev I.V."/>
            <person name="Hibbett D.S."/>
            <person name="Martin F."/>
        </authorList>
    </citation>
    <scope>NUCLEOTIDE SEQUENCE [LARGE SCALE GENOMIC DNA]</scope>
    <source>
        <strain evidence="3">MAFF 305830</strain>
    </source>
</reference>
<dbReference type="CDD" id="cd00754">
    <property type="entry name" value="Ubl_MoaD"/>
    <property type="match status" value="1"/>
</dbReference>
<keyword evidence="3" id="KW-1185">Reference proteome</keyword>
<dbReference type="SUPFAM" id="SSF54285">
    <property type="entry name" value="MoaD/ThiS"/>
    <property type="match status" value="1"/>
</dbReference>
<dbReference type="HOGENOM" id="CLU_114601_4_3_1"/>
<organism evidence="2 3">
    <name type="scientific">Serendipita vermifera MAFF 305830</name>
    <dbReference type="NCBI Taxonomy" id="933852"/>
    <lineage>
        <taxon>Eukaryota</taxon>
        <taxon>Fungi</taxon>
        <taxon>Dikarya</taxon>
        <taxon>Basidiomycota</taxon>
        <taxon>Agaricomycotina</taxon>
        <taxon>Agaricomycetes</taxon>
        <taxon>Sebacinales</taxon>
        <taxon>Serendipitaceae</taxon>
        <taxon>Serendipita</taxon>
    </lineage>
</organism>
<dbReference type="InterPro" id="IPR012675">
    <property type="entry name" value="Beta-grasp_dom_sf"/>
</dbReference>
<evidence type="ECO:0000313" key="2">
    <source>
        <dbReference type="EMBL" id="KIM33213.1"/>
    </source>
</evidence>
<dbReference type="InterPro" id="IPR016155">
    <property type="entry name" value="Mopterin_synth/thiamin_S_b"/>
</dbReference>
<dbReference type="Proteomes" id="UP000054097">
    <property type="component" value="Unassembled WGS sequence"/>
</dbReference>
<dbReference type="InterPro" id="IPR044672">
    <property type="entry name" value="MOCS2A"/>
</dbReference>
<evidence type="ECO:0008006" key="4">
    <source>
        <dbReference type="Google" id="ProtNLM"/>
    </source>
</evidence>
<dbReference type="AlphaFoldDB" id="A0A0C2X527"/>
<dbReference type="GO" id="GO:1990133">
    <property type="term" value="C:molybdopterin adenylyltransferase complex"/>
    <property type="evidence" value="ECO:0007669"/>
    <property type="project" value="TreeGrafter"/>
</dbReference>
<dbReference type="STRING" id="933852.A0A0C2X527"/>
<gene>
    <name evidence="2" type="ORF">M408DRAFT_150654</name>
</gene>
<dbReference type="OrthoDB" id="5595860at2759"/>
<proteinExistence type="predicted"/>
<name>A0A0C2X527_SERVB</name>
<dbReference type="GO" id="GO:0000166">
    <property type="term" value="F:nucleotide binding"/>
    <property type="evidence" value="ECO:0007669"/>
    <property type="project" value="UniProtKB-KW"/>
</dbReference>
<evidence type="ECO:0000256" key="1">
    <source>
        <dbReference type="ARBA" id="ARBA00022741"/>
    </source>
</evidence>